<comment type="subcellular location">
    <subcellularLocation>
        <location evidence="1">Membrane</location>
        <topology evidence="1">Multi-pass membrane protein</topology>
    </subcellularLocation>
</comment>
<evidence type="ECO:0000256" key="4">
    <source>
        <dbReference type="ARBA" id="ARBA00022989"/>
    </source>
</evidence>
<feature type="transmembrane region" description="Helical" evidence="7">
    <location>
        <begin position="638"/>
        <end position="656"/>
    </location>
</feature>
<organism evidence="8 9">
    <name type="scientific">Dermatophagoides pteronyssinus</name>
    <name type="common">European house dust mite</name>
    <dbReference type="NCBI Taxonomy" id="6956"/>
    <lineage>
        <taxon>Eukaryota</taxon>
        <taxon>Metazoa</taxon>
        <taxon>Ecdysozoa</taxon>
        <taxon>Arthropoda</taxon>
        <taxon>Chelicerata</taxon>
        <taxon>Arachnida</taxon>
        <taxon>Acari</taxon>
        <taxon>Acariformes</taxon>
        <taxon>Sarcoptiformes</taxon>
        <taxon>Astigmata</taxon>
        <taxon>Psoroptidia</taxon>
        <taxon>Analgoidea</taxon>
        <taxon>Pyroglyphidae</taxon>
        <taxon>Dermatophagoidinae</taxon>
        <taxon>Dermatophagoides</taxon>
    </lineage>
</organism>
<keyword evidence="9" id="KW-1185">Reference proteome</keyword>
<protein>
    <recommendedName>
        <fullName evidence="10">Choline transporter-like protein 2</fullName>
    </recommendedName>
</protein>
<feature type="transmembrane region" description="Helical" evidence="7">
    <location>
        <begin position="485"/>
        <end position="509"/>
    </location>
</feature>
<feature type="transmembrane region" description="Helical" evidence="7">
    <location>
        <begin position="602"/>
        <end position="626"/>
    </location>
</feature>
<keyword evidence="5 7" id="KW-0472">Membrane</keyword>
<feature type="transmembrane region" description="Helical" evidence="7">
    <location>
        <begin position="32"/>
        <end position="54"/>
    </location>
</feature>
<sequence>MGQRNKPSPTRSSHPVSPLYNKGMALHRLMEYLINISLILVTVYLDCILMYIMFAKNQQHPFINKKQLLTRHYHGDIIRVENDMNELYDANQYRRGSKRYNEFTFESTRRFGPTKRRKCTDCGCLFIFILFIGIWAGMITYFLNHVNIEQVIFPSDSFGNVCGKGELSDRPYLYFFNILKCVTDLEGTIIDGCNTPQVCVKECPNITFSVGSSKEMRNIELEHAICQYGIRPNRNNLYELSQRDLCAKYYFKSDPVGGRCVPSILHLINNRLFDEIRNQSIKDDSSDGSVTAEEIVESNKAISKLMQALTLANHLITDIARTWRWIAIGLILTMFIAFLWISFMQWIARYMIWVSIIALFILNSLALYYSVDQYMNLVNTKPNDTDLADINSIMAKVVHPTEAHRYLRTSRRKADMMDFDFKSLLKDSLEPYLNSTKLWIALAVVSGIGLLVLTMITFCLCSRIRLAVAVIEEASKAVNNTKSTLMFPLLPFTLKVAVLTVALFAFVTISTGSQAHYLHQVSGTACSPLKELDNNCTKIRPFGRNLVYLAHGFNLFALIWVLYFISGLSYVTLSGVFADYYWTRDKREISFFILLRSFKRCIFYHLGSIAFGSLLIAIVRFIRIILEYIDQKCKKYSNNVISRFIMGCCKCCLWCLEKFIKFINKNAYIMMAVHGKSFCRSAQDAFSLIISNGARALVLECLSAFLLFLSKLAVTFISGMIAFLIITDQVEFVRLGDFDDLNYYWGPLGVYLILSYILASSFFNVYDVAVDTIFLSFLEDCKINDGSSERPYYMTKSLANIFGRQNNQAY</sequence>
<evidence type="ECO:0000256" key="6">
    <source>
        <dbReference type="ARBA" id="ARBA00023180"/>
    </source>
</evidence>
<feature type="transmembrane region" description="Helical" evidence="7">
    <location>
        <begin position="350"/>
        <end position="371"/>
    </location>
</feature>
<feature type="transmembrane region" description="Helical" evidence="7">
    <location>
        <begin position="745"/>
        <end position="766"/>
    </location>
</feature>
<evidence type="ECO:0000313" key="9">
    <source>
        <dbReference type="Proteomes" id="UP000887458"/>
    </source>
</evidence>
<dbReference type="Proteomes" id="UP000887458">
    <property type="component" value="Unassembled WGS sequence"/>
</dbReference>
<dbReference type="PANTHER" id="PTHR12385">
    <property type="entry name" value="CHOLINE TRANSPORTER-LIKE (SLC FAMILY 44)"/>
    <property type="match status" value="1"/>
</dbReference>
<name>A0ABQ8JEA9_DERPT</name>
<feature type="transmembrane region" description="Helical" evidence="7">
    <location>
        <begin position="555"/>
        <end position="582"/>
    </location>
</feature>
<dbReference type="PANTHER" id="PTHR12385:SF14">
    <property type="entry name" value="CHOLINE TRANSPORTER-LIKE 2"/>
    <property type="match status" value="1"/>
</dbReference>
<keyword evidence="6" id="KW-0325">Glycoprotein</keyword>
<evidence type="ECO:0000256" key="1">
    <source>
        <dbReference type="ARBA" id="ARBA00004141"/>
    </source>
</evidence>
<dbReference type="InterPro" id="IPR007603">
    <property type="entry name" value="Choline_transptr-like"/>
</dbReference>
<evidence type="ECO:0000256" key="3">
    <source>
        <dbReference type="ARBA" id="ARBA00022692"/>
    </source>
</evidence>
<evidence type="ECO:0000256" key="2">
    <source>
        <dbReference type="ARBA" id="ARBA00007168"/>
    </source>
</evidence>
<comment type="similarity">
    <text evidence="2">Belongs to the CTL (choline transporter-like) family.</text>
</comment>
<feature type="transmembrane region" description="Helical" evidence="7">
    <location>
        <begin position="697"/>
        <end position="725"/>
    </location>
</feature>
<comment type="caution">
    <text evidence="8">The sequence shown here is derived from an EMBL/GenBank/DDBJ whole genome shotgun (WGS) entry which is preliminary data.</text>
</comment>
<evidence type="ECO:0008006" key="10">
    <source>
        <dbReference type="Google" id="ProtNLM"/>
    </source>
</evidence>
<keyword evidence="3 7" id="KW-0812">Transmembrane</keyword>
<evidence type="ECO:0000256" key="7">
    <source>
        <dbReference type="SAM" id="Phobius"/>
    </source>
</evidence>
<dbReference type="EMBL" id="NJHN03000047">
    <property type="protein sequence ID" value="KAH9420935.1"/>
    <property type="molecule type" value="Genomic_DNA"/>
</dbReference>
<accession>A0ABQ8JEA9</accession>
<reference evidence="8 9" key="1">
    <citation type="journal article" date="2018" name="J. Allergy Clin. Immunol.">
        <title>High-quality assembly of Dermatophagoides pteronyssinus genome and transcriptome reveals a wide range of novel allergens.</title>
        <authorList>
            <person name="Liu X.Y."/>
            <person name="Yang K.Y."/>
            <person name="Wang M.Q."/>
            <person name="Kwok J.S."/>
            <person name="Zeng X."/>
            <person name="Yang Z."/>
            <person name="Xiao X.J."/>
            <person name="Lau C.P."/>
            <person name="Li Y."/>
            <person name="Huang Z.M."/>
            <person name="Ba J.G."/>
            <person name="Yim A.K."/>
            <person name="Ouyang C.Y."/>
            <person name="Ngai S.M."/>
            <person name="Chan T.F."/>
            <person name="Leung E.L."/>
            <person name="Liu L."/>
            <person name="Liu Z.G."/>
            <person name="Tsui S.K."/>
        </authorList>
    </citation>
    <scope>NUCLEOTIDE SEQUENCE [LARGE SCALE GENOMIC DNA]</scope>
    <source>
        <strain evidence="8">Derp</strain>
    </source>
</reference>
<reference evidence="8 9" key="2">
    <citation type="journal article" date="2022" name="Mol. Biol. Evol.">
        <title>Comparative Genomics Reveals Insights into the Divergent Evolution of Astigmatic Mites and Household Pest Adaptations.</title>
        <authorList>
            <person name="Xiong Q."/>
            <person name="Wan A.T."/>
            <person name="Liu X."/>
            <person name="Fung C.S."/>
            <person name="Xiao X."/>
            <person name="Malainual N."/>
            <person name="Hou J."/>
            <person name="Wang L."/>
            <person name="Wang M."/>
            <person name="Yang K.Y."/>
            <person name="Cui Y."/>
            <person name="Leung E.L."/>
            <person name="Nong W."/>
            <person name="Shin S.K."/>
            <person name="Au S.W."/>
            <person name="Jeong K.Y."/>
            <person name="Chew F.T."/>
            <person name="Hui J.H."/>
            <person name="Leung T.F."/>
            <person name="Tungtrongchitr A."/>
            <person name="Zhong N."/>
            <person name="Liu Z."/>
            <person name="Tsui S.K."/>
        </authorList>
    </citation>
    <scope>NUCLEOTIDE SEQUENCE [LARGE SCALE GENOMIC DNA]</scope>
    <source>
        <strain evidence="8">Derp</strain>
    </source>
</reference>
<feature type="transmembrane region" description="Helical" evidence="7">
    <location>
        <begin position="438"/>
        <end position="464"/>
    </location>
</feature>
<feature type="transmembrane region" description="Helical" evidence="7">
    <location>
        <begin position="323"/>
        <end position="343"/>
    </location>
</feature>
<evidence type="ECO:0000313" key="8">
    <source>
        <dbReference type="EMBL" id="KAH9420935.1"/>
    </source>
</evidence>
<proteinExistence type="inferred from homology"/>
<dbReference type="Pfam" id="PF04515">
    <property type="entry name" value="Choline_transpo"/>
    <property type="match status" value="1"/>
</dbReference>
<evidence type="ECO:0000256" key="5">
    <source>
        <dbReference type="ARBA" id="ARBA00023136"/>
    </source>
</evidence>
<keyword evidence="4 7" id="KW-1133">Transmembrane helix</keyword>
<gene>
    <name evidence="8" type="ORF">DERP_001374</name>
</gene>
<feature type="transmembrane region" description="Helical" evidence="7">
    <location>
        <begin position="124"/>
        <end position="143"/>
    </location>
</feature>